<feature type="region of interest" description="Disordered" evidence="1">
    <location>
        <begin position="209"/>
        <end position="229"/>
    </location>
</feature>
<dbReference type="GeneID" id="43587025"/>
<reference evidence="2" key="1">
    <citation type="submission" date="2017-08" db="EMBL/GenBank/DDBJ databases">
        <authorList>
            <person name="Cuomo C."/>
            <person name="Billmyre B."/>
            <person name="Heitman J."/>
        </authorList>
    </citation>
    <scope>NUCLEOTIDE SEQUENCE</scope>
    <source>
        <strain evidence="2">CBS 12478</strain>
    </source>
</reference>
<evidence type="ECO:0000313" key="3">
    <source>
        <dbReference type="Proteomes" id="UP000322225"/>
    </source>
</evidence>
<evidence type="ECO:0000313" key="2">
    <source>
        <dbReference type="EMBL" id="WWD16006.1"/>
    </source>
</evidence>
<dbReference type="KEGG" id="ksn:43587025"/>
<sequence>MSDAPLKMARKSFPADLLPALAWILHDRQDIETLLNLQCVNLAAYKAVSTVLYRVVRIKSDKGWISLLAAFRDDDVEENRIRIGKKRELNGEPEQEKKLHMDMEGNLGEKEGTEQQGEDAETVGQHGRLVQQGHNLSSSMERTIWTAQLVQHIVIEALPTRTHIQEIIDLTRNTFALRRRGSPPYLDPAPLYPNASKVSITQSVFGTDGSSIDYKDSEDSDSEDTSHEPQLTSIFHNDNAFFFSIFAPIHLCVRFDSSLDPETNQAKDRFLKDIFISLGCVKDSVRTASVHGLLRVATPLLASPPATRIFIPHASHGSDYVSLSLLTERLKKYNVDWQSHVILALALRRGSLQRTGHSTRTTLEICGSPELRGSCPTLRTVVTGVEAHAAATLIKEVCDTIRFLYSVDRSLQEDLSKIVIEVDQYGVESVQGLSLVSLTEADPCIVCGRESMISCLMVLKMQG</sequence>
<dbReference type="EMBL" id="CP144051">
    <property type="protein sequence ID" value="WWD16006.1"/>
    <property type="molecule type" value="Genomic_DNA"/>
</dbReference>
<name>A0AAJ8LCQ5_9TREE</name>
<organism evidence="2 3">
    <name type="scientific">Kwoniella shandongensis</name>
    <dbReference type="NCBI Taxonomy" id="1734106"/>
    <lineage>
        <taxon>Eukaryota</taxon>
        <taxon>Fungi</taxon>
        <taxon>Dikarya</taxon>
        <taxon>Basidiomycota</taxon>
        <taxon>Agaricomycotina</taxon>
        <taxon>Tremellomycetes</taxon>
        <taxon>Tremellales</taxon>
        <taxon>Cryptococcaceae</taxon>
        <taxon>Kwoniella</taxon>
    </lineage>
</organism>
<reference evidence="2" key="2">
    <citation type="submission" date="2024-01" db="EMBL/GenBank/DDBJ databases">
        <title>Comparative genomics of Cryptococcus and Kwoniella reveals pathogenesis evolution and contrasting modes of karyotype evolution via chromosome fusion or intercentromeric recombination.</title>
        <authorList>
            <person name="Coelho M.A."/>
            <person name="David-Palma M."/>
            <person name="Shea T."/>
            <person name="Bowers K."/>
            <person name="McGinley-Smith S."/>
            <person name="Mohammad A.W."/>
            <person name="Gnirke A."/>
            <person name="Yurkov A.M."/>
            <person name="Nowrousian M."/>
            <person name="Sun S."/>
            <person name="Cuomo C.A."/>
            <person name="Heitman J."/>
        </authorList>
    </citation>
    <scope>NUCLEOTIDE SEQUENCE</scope>
    <source>
        <strain evidence="2">CBS 12478</strain>
    </source>
</reference>
<gene>
    <name evidence="2" type="ORF">CI109_100431</name>
</gene>
<keyword evidence="3" id="KW-1185">Reference proteome</keyword>
<dbReference type="RefSeq" id="XP_065822863.1">
    <property type="nucleotide sequence ID" value="XM_065966791.1"/>
</dbReference>
<dbReference type="AlphaFoldDB" id="A0AAJ8LCQ5"/>
<evidence type="ECO:0000256" key="1">
    <source>
        <dbReference type="SAM" id="MobiDB-lite"/>
    </source>
</evidence>
<dbReference type="Proteomes" id="UP000322225">
    <property type="component" value="Chromosome 1"/>
</dbReference>
<proteinExistence type="predicted"/>
<protein>
    <submittedName>
        <fullName evidence="2">Uncharacterized protein</fullName>
    </submittedName>
</protein>
<accession>A0AAJ8LCQ5</accession>